<dbReference type="Gene3D" id="1.25.40.10">
    <property type="entry name" value="Tetratricopeptide repeat domain"/>
    <property type="match status" value="1"/>
</dbReference>
<dbReference type="SUPFAM" id="SSF53448">
    <property type="entry name" value="Nucleotide-diphospho-sugar transferases"/>
    <property type="match status" value="1"/>
</dbReference>
<keyword evidence="3" id="KW-1185">Reference proteome</keyword>
<proteinExistence type="predicted"/>
<name>A0ABQ6G642_9BACL</name>
<protein>
    <submittedName>
        <fullName evidence="2">Beta 1,4 glucosyltransferase</fullName>
    </submittedName>
</protein>
<comment type="caution">
    <text evidence="2">The sequence shown here is derived from an EMBL/GenBank/DDBJ whole genome shotgun (WGS) entry which is preliminary data.</text>
</comment>
<dbReference type="CDD" id="cd02511">
    <property type="entry name" value="Beta4Glucosyltransferase"/>
    <property type="match status" value="1"/>
</dbReference>
<dbReference type="SUPFAM" id="SSF48452">
    <property type="entry name" value="TPR-like"/>
    <property type="match status" value="1"/>
</dbReference>
<dbReference type="Gene3D" id="3.90.550.10">
    <property type="entry name" value="Spore Coat Polysaccharide Biosynthesis Protein SpsA, Chain A"/>
    <property type="match status" value="1"/>
</dbReference>
<dbReference type="InterPro" id="IPR001173">
    <property type="entry name" value="Glyco_trans_2-like"/>
</dbReference>
<feature type="domain" description="Glycosyltransferase 2-like" evidence="1">
    <location>
        <begin position="5"/>
        <end position="124"/>
    </location>
</feature>
<dbReference type="EMBL" id="BSSQ01000003">
    <property type="protein sequence ID" value="GLX66448.1"/>
    <property type="molecule type" value="Genomic_DNA"/>
</dbReference>
<dbReference type="Proteomes" id="UP001157114">
    <property type="component" value="Unassembled WGS sequence"/>
</dbReference>
<accession>A0ABQ6G642</accession>
<dbReference type="Pfam" id="PF00535">
    <property type="entry name" value="Glycos_transf_2"/>
    <property type="match status" value="1"/>
</dbReference>
<gene>
    <name evidence="2" type="ORF">MU1_07920</name>
</gene>
<evidence type="ECO:0000313" key="3">
    <source>
        <dbReference type="Proteomes" id="UP001157114"/>
    </source>
</evidence>
<evidence type="ECO:0000259" key="1">
    <source>
        <dbReference type="Pfam" id="PF00535"/>
    </source>
</evidence>
<dbReference type="PANTHER" id="PTHR43630:SF2">
    <property type="entry name" value="GLYCOSYLTRANSFERASE"/>
    <property type="match status" value="1"/>
</dbReference>
<reference evidence="2 3" key="1">
    <citation type="submission" date="2023-03" db="EMBL/GenBank/DDBJ databases">
        <title>Draft genome sequence of the bacteria which degrade cell wall of Tricholomamatutake.</title>
        <authorList>
            <person name="Konishi Y."/>
            <person name="Fukuta Y."/>
            <person name="Shirasaka N."/>
        </authorList>
    </citation>
    <scope>NUCLEOTIDE SEQUENCE [LARGE SCALE GENOMIC DNA]</scope>
    <source>
        <strain evidence="3">mu1</strain>
    </source>
</reference>
<dbReference type="RefSeq" id="WP_284237146.1">
    <property type="nucleotide sequence ID" value="NZ_BSSQ01000003.1"/>
</dbReference>
<dbReference type="InterPro" id="IPR011990">
    <property type="entry name" value="TPR-like_helical_dom_sf"/>
</dbReference>
<sequence length="370" mass="42373">MISISLCLIVRNEEDVLARCLDSVNGIADEIVIVDTGSSDRTKEIALSYTSQVYEFEWIDDFAAARNYAFGKAACDYILWLDADDIFMEEDQVKLLELKASLSPDVDTVSMLYHLSKDESGVVTNRLRRNRLVKRERGFKWIGAVHEYLEVYGVALATDIAVTHASTRHDSERNLRIYEQRLAQGEELSPRDLYYFANELRDHSRFEKAVLYYNRFLHSKKGWVEDNIAACGKLADCHAALGDQELALEAALRSFQYGSPRADNCCRIGYYKLQSGAYETAAYWYEAALRAPKQEEAWSMQNTSCSTWLPHLQLCVCYDKLGQWLKAYEHNEIARAYRPDHPSVLHNKSYLEGLLVQESTMEQTSNLSFS</sequence>
<dbReference type="InterPro" id="IPR029044">
    <property type="entry name" value="Nucleotide-diphossugar_trans"/>
</dbReference>
<evidence type="ECO:0000313" key="2">
    <source>
        <dbReference type="EMBL" id="GLX66448.1"/>
    </source>
</evidence>
<dbReference type="PANTHER" id="PTHR43630">
    <property type="entry name" value="POLY-BETA-1,6-N-ACETYL-D-GLUCOSAMINE SYNTHASE"/>
    <property type="match status" value="1"/>
</dbReference>
<organism evidence="2 3">
    <name type="scientific">Paenibacillus glycanilyticus</name>
    <dbReference type="NCBI Taxonomy" id="126569"/>
    <lineage>
        <taxon>Bacteria</taxon>
        <taxon>Bacillati</taxon>
        <taxon>Bacillota</taxon>
        <taxon>Bacilli</taxon>
        <taxon>Bacillales</taxon>
        <taxon>Paenibacillaceae</taxon>
        <taxon>Paenibacillus</taxon>
    </lineage>
</organism>